<sequence>MEKSTAAAAIESTNSFNALNQMEEEESHPPTDDHHNQPVEARHTEGTKPTAKSRYHADPKHTSSHNEATPRVFYINTVLSNSHVHNEAAPHVVDSLLNCADALVRNEVAPHGIDAYVVPNDLPAPNEAGPSAENCETDANLNVESLHVSNASNVINAERVLHDIDIDAEHINNVSACSENVVRVASVVGHCEGVAMEAPLQCVDPLPPNPFVTLRAASGNDGLDVGGFRNDEEPGLQVVFKEQGEQEGIADNNREENRESDMEVCGLNAQTFSHLEGTGTHSSEFHSQNDNLFVVEDYGSEPRTIASPSGSECDFAEIEAHHNLQWTSPRKLRSGKKLAASSRTLELDIAARGGNQRRSNSVEARVSSKARVYQIPSQSA</sequence>
<name>A0AAE2CKZ3_9LAMI</name>
<comment type="caution">
    <text evidence="2">The sequence shown here is derived from an EMBL/GenBank/DDBJ whole genome shotgun (WGS) entry which is preliminary data.</text>
</comment>
<reference evidence="2" key="1">
    <citation type="submission" date="2020-06" db="EMBL/GenBank/DDBJ databases">
        <authorList>
            <person name="Li T."/>
            <person name="Hu X."/>
            <person name="Zhang T."/>
            <person name="Song X."/>
            <person name="Zhang H."/>
            <person name="Dai N."/>
            <person name="Sheng W."/>
            <person name="Hou X."/>
            <person name="Wei L."/>
        </authorList>
    </citation>
    <scope>NUCLEOTIDE SEQUENCE</scope>
    <source>
        <strain evidence="2">3651</strain>
        <tissue evidence="2">Leaf</tissue>
    </source>
</reference>
<evidence type="ECO:0000313" key="2">
    <source>
        <dbReference type="EMBL" id="KAK4426006.1"/>
    </source>
</evidence>
<reference evidence="2" key="2">
    <citation type="journal article" date="2024" name="Plant">
        <title>Genomic evolution and insights into agronomic trait innovations of Sesamum species.</title>
        <authorList>
            <person name="Miao H."/>
            <person name="Wang L."/>
            <person name="Qu L."/>
            <person name="Liu H."/>
            <person name="Sun Y."/>
            <person name="Le M."/>
            <person name="Wang Q."/>
            <person name="Wei S."/>
            <person name="Zheng Y."/>
            <person name="Lin W."/>
            <person name="Duan Y."/>
            <person name="Cao H."/>
            <person name="Xiong S."/>
            <person name="Wang X."/>
            <person name="Wei L."/>
            <person name="Li C."/>
            <person name="Ma Q."/>
            <person name="Ju M."/>
            <person name="Zhao R."/>
            <person name="Li G."/>
            <person name="Mu C."/>
            <person name="Tian Q."/>
            <person name="Mei H."/>
            <person name="Zhang T."/>
            <person name="Gao T."/>
            <person name="Zhang H."/>
        </authorList>
    </citation>
    <scope>NUCLEOTIDE SEQUENCE</scope>
    <source>
        <strain evidence="2">3651</strain>
    </source>
</reference>
<gene>
    <name evidence="2" type="ORF">Salat_1369100</name>
</gene>
<accession>A0AAE2CKZ3</accession>
<protein>
    <submittedName>
        <fullName evidence="2">Uncharacterized protein</fullName>
    </submittedName>
</protein>
<evidence type="ECO:0000313" key="3">
    <source>
        <dbReference type="Proteomes" id="UP001293254"/>
    </source>
</evidence>
<dbReference type="Proteomes" id="UP001293254">
    <property type="component" value="Unassembled WGS sequence"/>
</dbReference>
<feature type="region of interest" description="Disordered" evidence="1">
    <location>
        <begin position="1"/>
        <end position="69"/>
    </location>
</feature>
<feature type="region of interest" description="Disordered" evidence="1">
    <location>
        <begin position="349"/>
        <end position="380"/>
    </location>
</feature>
<dbReference type="AlphaFoldDB" id="A0AAE2CKZ3"/>
<keyword evidence="3" id="KW-1185">Reference proteome</keyword>
<dbReference type="EMBL" id="JACGWO010000005">
    <property type="protein sequence ID" value="KAK4426006.1"/>
    <property type="molecule type" value="Genomic_DNA"/>
</dbReference>
<proteinExistence type="predicted"/>
<organism evidence="2 3">
    <name type="scientific">Sesamum alatum</name>
    <dbReference type="NCBI Taxonomy" id="300844"/>
    <lineage>
        <taxon>Eukaryota</taxon>
        <taxon>Viridiplantae</taxon>
        <taxon>Streptophyta</taxon>
        <taxon>Embryophyta</taxon>
        <taxon>Tracheophyta</taxon>
        <taxon>Spermatophyta</taxon>
        <taxon>Magnoliopsida</taxon>
        <taxon>eudicotyledons</taxon>
        <taxon>Gunneridae</taxon>
        <taxon>Pentapetalae</taxon>
        <taxon>asterids</taxon>
        <taxon>lamiids</taxon>
        <taxon>Lamiales</taxon>
        <taxon>Pedaliaceae</taxon>
        <taxon>Sesamum</taxon>
    </lineage>
</organism>
<feature type="compositionally biased region" description="Polar residues" evidence="1">
    <location>
        <begin position="11"/>
        <end position="20"/>
    </location>
</feature>
<feature type="compositionally biased region" description="Basic and acidic residues" evidence="1">
    <location>
        <begin position="27"/>
        <end position="46"/>
    </location>
</feature>
<evidence type="ECO:0000256" key="1">
    <source>
        <dbReference type="SAM" id="MobiDB-lite"/>
    </source>
</evidence>